<dbReference type="InterPro" id="IPR013098">
    <property type="entry name" value="Ig_I-set"/>
</dbReference>
<dbReference type="OrthoDB" id="5985519at2759"/>
<dbReference type="PROSITE" id="PS50835">
    <property type="entry name" value="IG_LIKE"/>
    <property type="match status" value="2"/>
</dbReference>
<dbReference type="GO" id="GO:0030424">
    <property type="term" value="C:axon"/>
    <property type="evidence" value="ECO:0007669"/>
    <property type="project" value="TreeGrafter"/>
</dbReference>
<dbReference type="SMART" id="SM00409">
    <property type="entry name" value="IG"/>
    <property type="match status" value="3"/>
</dbReference>
<keyword evidence="1" id="KW-1015">Disulfide bond</keyword>
<evidence type="ECO:0000313" key="5">
    <source>
        <dbReference type="Proteomes" id="UP000270296"/>
    </source>
</evidence>
<evidence type="ECO:0000256" key="2">
    <source>
        <dbReference type="ARBA" id="ARBA00023319"/>
    </source>
</evidence>
<keyword evidence="5" id="KW-1185">Reference proteome</keyword>
<evidence type="ECO:0000256" key="1">
    <source>
        <dbReference type="ARBA" id="ARBA00023157"/>
    </source>
</evidence>
<dbReference type="EMBL" id="UZAM01006637">
    <property type="protein sequence ID" value="VDO92287.1"/>
    <property type="molecule type" value="Genomic_DNA"/>
</dbReference>
<protein>
    <recommendedName>
        <fullName evidence="3">Ig-like domain-containing protein</fullName>
    </recommendedName>
</protein>
<dbReference type="GO" id="GO:0070593">
    <property type="term" value="P:dendrite self-avoidance"/>
    <property type="evidence" value="ECO:0007669"/>
    <property type="project" value="TreeGrafter"/>
</dbReference>
<dbReference type="CDD" id="cd00096">
    <property type="entry name" value="Ig"/>
    <property type="match status" value="2"/>
</dbReference>
<evidence type="ECO:0000313" key="4">
    <source>
        <dbReference type="EMBL" id="VDO92287.1"/>
    </source>
</evidence>
<accession>A0A3P8A6R7</accession>
<proteinExistence type="predicted"/>
<dbReference type="Pfam" id="PF07679">
    <property type="entry name" value="I-set"/>
    <property type="match status" value="3"/>
</dbReference>
<name>A0A3P8A6R7_9BILA</name>
<dbReference type="Proteomes" id="UP000270296">
    <property type="component" value="Unassembled WGS sequence"/>
</dbReference>
<feature type="domain" description="Ig-like" evidence="3">
    <location>
        <begin position="215"/>
        <end position="300"/>
    </location>
</feature>
<dbReference type="GO" id="GO:0007156">
    <property type="term" value="P:homophilic cell adhesion via plasma membrane adhesion molecules"/>
    <property type="evidence" value="ECO:0007669"/>
    <property type="project" value="TreeGrafter"/>
</dbReference>
<dbReference type="SMART" id="SM00408">
    <property type="entry name" value="IGc2"/>
    <property type="match status" value="2"/>
</dbReference>
<dbReference type="GO" id="GO:0005886">
    <property type="term" value="C:plasma membrane"/>
    <property type="evidence" value="ECO:0007669"/>
    <property type="project" value="TreeGrafter"/>
</dbReference>
<organism evidence="4 5">
    <name type="scientific">Soboliphyme baturini</name>
    <dbReference type="NCBI Taxonomy" id="241478"/>
    <lineage>
        <taxon>Eukaryota</taxon>
        <taxon>Metazoa</taxon>
        <taxon>Ecdysozoa</taxon>
        <taxon>Nematoda</taxon>
        <taxon>Enoplea</taxon>
        <taxon>Dorylaimia</taxon>
        <taxon>Dioctophymatida</taxon>
        <taxon>Dioctophymatoidea</taxon>
        <taxon>Soboliphymatidae</taxon>
        <taxon>Soboliphyme</taxon>
    </lineage>
</organism>
<dbReference type="AlphaFoldDB" id="A0A3P8A6R7"/>
<evidence type="ECO:0000259" key="3">
    <source>
        <dbReference type="PROSITE" id="PS50835"/>
    </source>
</evidence>
<reference evidence="4 5" key="1">
    <citation type="submission" date="2018-11" db="EMBL/GenBank/DDBJ databases">
        <authorList>
            <consortium name="Pathogen Informatics"/>
        </authorList>
    </citation>
    <scope>NUCLEOTIDE SEQUENCE [LARGE SCALE GENOMIC DNA]</scope>
</reference>
<dbReference type="GO" id="GO:0098632">
    <property type="term" value="F:cell-cell adhesion mediator activity"/>
    <property type="evidence" value="ECO:0007669"/>
    <property type="project" value="TreeGrafter"/>
</dbReference>
<dbReference type="InterPro" id="IPR003599">
    <property type="entry name" value="Ig_sub"/>
</dbReference>
<gene>
    <name evidence="4" type="ORF">SBAD_LOCUS831</name>
</gene>
<dbReference type="InterPro" id="IPR013783">
    <property type="entry name" value="Ig-like_fold"/>
</dbReference>
<keyword evidence="2" id="KW-0393">Immunoglobulin domain</keyword>
<dbReference type="GO" id="GO:0007411">
    <property type="term" value="P:axon guidance"/>
    <property type="evidence" value="ECO:0007669"/>
    <property type="project" value="TreeGrafter"/>
</dbReference>
<feature type="domain" description="Ig-like" evidence="3">
    <location>
        <begin position="90"/>
        <end position="160"/>
    </location>
</feature>
<dbReference type="InterPro" id="IPR036179">
    <property type="entry name" value="Ig-like_dom_sf"/>
</dbReference>
<dbReference type="InterPro" id="IPR003598">
    <property type="entry name" value="Ig_sub2"/>
</dbReference>
<dbReference type="PANTHER" id="PTHR10075">
    <property type="entry name" value="BASIGIN RELATED"/>
    <property type="match status" value="1"/>
</dbReference>
<sequence>MGLPLILYKRDFIKFVFQNGRSAALPDSQYVNRNQQLRIAEVKEHHQGHYICVAENKAGCDEKHITVDFNVGYLVPPNMTRRYDRNFAVLECPIEAHEPPTLMIINWTKNGVAIKPTSKIQISDDSRKLSIIEAKLADSGRYTCLAVNSAGQDVFEVDVFVIGQKLTIWKKNDKELTESANRRISMNDGGVYSCLAENKLGRLEWTTVVRVVSAPKIVRKFSRIKVAVNSSVTILCGATGHPTPVLKWLKNGQKLNMASFHTNNGGQSIFKAKVTVEDSGYYTCMATNRLGSDHHSTALIILGKL</sequence>
<dbReference type="FunFam" id="2.60.40.10:FF:000032">
    <property type="entry name" value="palladin isoform X1"/>
    <property type="match status" value="1"/>
</dbReference>
<dbReference type="InterPro" id="IPR007110">
    <property type="entry name" value="Ig-like_dom"/>
</dbReference>
<dbReference type="Gene3D" id="2.60.40.10">
    <property type="entry name" value="Immunoglobulins"/>
    <property type="match status" value="4"/>
</dbReference>
<dbReference type="SUPFAM" id="SSF48726">
    <property type="entry name" value="Immunoglobulin"/>
    <property type="match status" value="4"/>
</dbReference>
<dbReference type="PANTHER" id="PTHR10075:SF14">
    <property type="entry name" value="CELL ADHESION MOLECULE DSCAM2-RELATED"/>
    <property type="match status" value="1"/>
</dbReference>